<organism evidence="2 3">
    <name type="scientific">Henriciella algicola</name>
    <dbReference type="NCBI Taxonomy" id="1608422"/>
    <lineage>
        <taxon>Bacteria</taxon>
        <taxon>Pseudomonadati</taxon>
        <taxon>Pseudomonadota</taxon>
        <taxon>Alphaproteobacteria</taxon>
        <taxon>Hyphomonadales</taxon>
        <taxon>Hyphomonadaceae</taxon>
        <taxon>Henriciella</taxon>
    </lineage>
</organism>
<evidence type="ECO:0000313" key="3">
    <source>
        <dbReference type="Proteomes" id="UP000265845"/>
    </source>
</evidence>
<feature type="signal peptide" evidence="1">
    <location>
        <begin position="1"/>
        <end position="19"/>
    </location>
</feature>
<dbReference type="RefSeq" id="WP_147371880.1">
    <property type="nucleotide sequence ID" value="NZ_QWGA01000008.1"/>
</dbReference>
<comment type="caution">
    <text evidence="2">The sequence shown here is derived from an EMBL/GenBank/DDBJ whole genome shotgun (WGS) entry which is preliminary data.</text>
</comment>
<dbReference type="AlphaFoldDB" id="A0A399R710"/>
<protein>
    <submittedName>
        <fullName evidence="2">Uncharacterized protein</fullName>
    </submittedName>
</protein>
<proteinExistence type="predicted"/>
<dbReference type="Proteomes" id="UP000265845">
    <property type="component" value="Unassembled WGS sequence"/>
</dbReference>
<feature type="chain" id="PRO_5017220890" evidence="1">
    <location>
        <begin position="20"/>
        <end position="108"/>
    </location>
</feature>
<sequence>MKLALILTGLVALPLIASAALPPQYQRQRELVSIIESGEVSDALDGRPIDAIETDGFDTYIVTAGECKLTVEITGTGERMPDGWVGPRQYDLKVGEAECADLGDDENK</sequence>
<gene>
    <name evidence="2" type="ORF">D1222_13525</name>
</gene>
<keyword evidence="1" id="KW-0732">Signal</keyword>
<reference evidence="2 3" key="1">
    <citation type="submission" date="2018-08" db="EMBL/GenBank/DDBJ databases">
        <title>Henriciella mobilis sp. nov., isolated from seawater.</title>
        <authorList>
            <person name="Cheng H."/>
            <person name="Wu Y.-H."/>
            <person name="Xu X.-W."/>
            <person name="Guo L.-L."/>
        </authorList>
    </citation>
    <scope>NUCLEOTIDE SEQUENCE [LARGE SCALE GENOMIC DNA]</scope>
    <source>
        <strain evidence="2 3">CCUG67844</strain>
    </source>
</reference>
<dbReference type="EMBL" id="QWGA01000008">
    <property type="protein sequence ID" value="RIJ27416.1"/>
    <property type="molecule type" value="Genomic_DNA"/>
</dbReference>
<name>A0A399R710_9PROT</name>
<dbReference type="OrthoDB" id="7376370at2"/>
<keyword evidence="3" id="KW-1185">Reference proteome</keyword>
<evidence type="ECO:0000256" key="1">
    <source>
        <dbReference type="SAM" id="SignalP"/>
    </source>
</evidence>
<evidence type="ECO:0000313" key="2">
    <source>
        <dbReference type="EMBL" id="RIJ27416.1"/>
    </source>
</evidence>
<accession>A0A399R710</accession>